<dbReference type="KEGG" id="bsan:CHH28_09915"/>
<dbReference type="AlphaFoldDB" id="A0A222FPF4"/>
<evidence type="ECO:0000313" key="3">
    <source>
        <dbReference type="Proteomes" id="UP000202440"/>
    </source>
</evidence>
<keyword evidence="3" id="KW-1185">Reference proteome</keyword>
<organism evidence="2 3">
    <name type="scientific">Bacterioplanes sanyensis</name>
    <dbReference type="NCBI Taxonomy" id="1249553"/>
    <lineage>
        <taxon>Bacteria</taxon>
        <taxon>Pseudomonadati</taxon>
        <taxon>Pseudomonadota</taxon>
        <taxon>Gammaproteobacteria</taxon>
        <taxon>Oceanospirillales</taxon>
        <taxon>Oceanospirillaceae</taxon>
        <taxon>Bacterioplanes</taxon>
    </lineage>
</organism>
<dbReference type="Pfam" id="PF04126">
    <property type="entry name" value="Cyclophil_like"/>
    <property type="match status" value="1"/>
</dbReference>
<accession>A0A222FPF4</accession>
<gene>
    <name evidence="2" type="ORF">CHH28_09915</name>
</gene>
<reference evidence="2 3" key="1">
    <citation type="submission" date="2017-07" db="EMBL/GenBank/DDBJ databases">
        <title>Annotated genome sequence of Bacterioplanes sanyensis isolated from Red Sea.</title>
        <authorList>
            <person name="Rehman Z.U."/>
        </authorList>
    </citation>
    <scope>NUCLEOTIDE SEQUENCE [LARGE SCALE GENOMIC DNA]</scope>
    <source>
        <strain evidence="2 3">NV9</strain>
    </source>
</reference>
<dbReference type="InterPro" id="IPR025658">
    <property type="entry name" value="Cyclophilin_TM1367"/>
</dbReference>
<dbReference type="SUPFAM" id="SSF50891">
    <property type="entry name" value="Cyclophilin-like"/>
    <property type="match status" value="1"/>
</dbReference>
<dbReference type="OrthoDB" id="7061637at2"/>
<feature type="domain" description="Cyclophilin TM1367-like" evidence="1">
    <location>
        <begin position="18"/>
        <end position="128"/>
    </location>
</feature>
<dbReference type="InterPro" id="IPR029000">
    <property type="entry name" value="Cyclophilin-like_dom_sf"/>
</dbReference>
<name>A0A222FPF4_9GAMM</name>
<dbReference type="EMBL" id="CP022530">
    <property type="protein sequence ID" value="ASP40888.1"/>
    <property type="molecule type" value="Genomic_DNA"/>
</dbReference>
<evidence type="ECO:0000313" key="2">
    <source>
        <dbReference type="EMBL" id="ASP40888.1"/>
    </source>
</evidence>
<dbReference type="Gene3D" id="2.40.100.20">
    <property type="match status" value="1"/>
</dbReference>
<dbReference type="Proteomes" id="UP000202440">
    <property type="component" value="Chromosome"/>
</dbReference>
<sequence length="135" mass="14881">MIRLKFHSPDPQGQSKARHIRVALRRTPTADAILRALPFSAKVQTWGQEVMFDCPIRAHREDNAVNVVKAGDMAFWADGSCIAIGFGPTPISRYGEIRLASQCNIWGDALDDVSLLASIAAGTEVHVEHDQDERT</sequence>
<evidence type="ECO:0000259" key="1">
    <source>
        <dbReference type="Pfam" id="PF04126"/>
    </source>
</evidence>
<protein>
    <recommendedName>
        <fullName evidence="1">Cyclophilin TM1367-like domain-containing protein</fullName>
    </recommendedName>
</protein>
<proteinExistence type="predicted"/>